<dbReference type="Gene3D" id="2.60.300.12">
    <property type="entry name" value="HesB-like domain"/>
    <property type="match status" value="1"/>
</dbReference>
<evidence type="ECO:0000256" key="2">
    <source>
        <dbReference type="ARBA" id="ARBA00022801"/>
    </source>
</evidence>
<dbReference type="PANTHER" id="PTHR31308:SF6">
    <property type="entry name" value="GLYCOSIDE HYDROLASE FAMILY 5 C-TERMINAL DOMAIN-CONTAINING PROTEIN"/>
    <property type="match status" value="1"/>
</dbReference>
<dbReference type="InterPro" id="IPR041036">
    <property type="entry name" value="GH5_C"/>
</dbReference>
<sequence>MNGVARRLGISSRRQVYRISRPAVGCFLSTTFVRRGPAVLAHVPSEAELAADEALCETELVPLAEAQLDITDAAAEVSPIVEIGALMDKAAIAEYIDARGRRGCVFEGIGRVGGVPWVSVQAGADVEAAGGRLGSTIDFATELIGSSFRVKDNPQATGKGCGCGQRNEMERCEFETPTTAMPQVPNISPATREPVPEHYIHTTAGHFVDASGRVLLLRGVNLGGCAKAPVGRPTQDQDVWDMAEAGGESFIGRPLDLEDGSADVHLARLRSWGFNCLRFVFTWEALEHEGPGKYDHEFIQYTVRVLRRCKDFGFRIFMDPHQDVWSRFTGGSGAPFWTLPACGFNPRHITPTHSALLHFEYPDPGAFPAMIWSTNYARFASQTLWTLFFAGRDFAPHCVIDGVNIQDWLQRHFINACGVLADAIKEAGDLYDSCIIGWDSINEPGEGYLGLHDLNVIPPHQSLKKGTCPTPAQGIRLANGIPQTVENWSFSALGPKRDGHVTIDPDGRTIWADPSTEHDAPDGSGDKINPRWGWRRAASWPLGKCIWQLHGVWAGPDPADNKSADFPILKPDYFERPPFDPSRHVVFVADYWRPHWRDYVARIRPTHPESIFFVQPPVFVQPPPLEDDDLCGRGAYSSHYYDGLTLMTRHWNWFNADALGLLRGKYSSVLGALRVGERAIRNSLRDQLGMLKADAHDILGNPYPTLIGEIGVPFDMDGKASYGLDGSGKHIGDYTNQTRALDCSLNGADGGNMINWTIWTYCPDNSHIWGDGWNLEDLALWCSDDANRHLGARSLAQSSQAHLLKRDARDDDATLNVDSMQDLSNQSDTTLGTLRGATIDSQPKSHPQPDILGKPKPPAGAMMNIPADKLYDFAVVGARGVGALARPWPIATIGTPVNLDFDISKAQFELKVNVTAADRPWNGRAPIRTSDDDELATEIYIPIVHYASDSVFQGENSRAAESAQLEALGTATLKFKDDETIVAHERSFSNSSSGSASPLKRGTLRRGQTNASGTLFPILPHSSVSLLDTDSLASTRQPISLAAQSIVGTLAESDMFALDVQVSEGRWEMDGQVLRWWYDVPGDREPDKELVIKIKRRGGPIKGVMRGFSVDSDTASAKSVRGVWDSMCPPSGCVIA</sequence>
<dbReference type="Proteomes" id="UP000383932">
    <property type="component" value="Unassembled WGS sequence"/>
</dbReference>
<reference evidence="6 7" key="1">
    <citation type="journal article" date="2019" name="Fungal Biol. Biotechnol.">
        <title>Draft genome sequence of fastidious pathogen Ceratobasidium theobromae, which causes vascular-streak dieback in Theobroma cacao.</title>
        <authorList>
            <person name="Ali S.S."/>
            <person name="Asman A."/>
            <person name="Shao J."/>
            <person name="Firmansyah A.P."/>
            <person name="Susilo A.W."/>
            <person name="Rosmana A."/>
            <person name="McMahon P."/>
            <person name="Junaid M."/>
            <person name="Guest D."/>
            <person name="Kheng T.Y."/>
            <person name="Meinhardt L.W."/>
            <person name="Bailey B.A."/>
        </authorList>
    </citation>
    <scope>NUCLEOTIDE SEQUENCE [LARGE SCALE GENOMIC DNA]</scope>
    <source>
        <strain evidence="6 7">CT2</strain>
    </source>
</reference>
<feature type="domain" description="Glycoside hydrolase family 5 C-terminal" evidence="5">
    <location>
        <begin position="886"/>
        <end position="956"/>
    </location>
</feature>
<gene>
    <name evidence="6" type="ORF">CTheo_8613</name>
</gene>
<dbReference type="InterPro" id="IPR013780">
    <property type="entry name" value="Glyco_hydro_b"/>
</dbReference>
<comment type="similarity">
    <text evidence="1">Belongs to the glycosyl hydrolase 5 (cellulase A) family.</text>
</comment>
<dbReference type="GO" id="GO:0050295">
    <property type="term" value="F:steryl-beta-glucosidase activity"/>
    <property type="evidence" value="ECO:0007669"/>
    <property type="project" value="TreeGrafter"/>
</dbReference>
<dbReference type="Pfam" id="PF18564">
    <property type="entry name" value="Glyco_hydro_5_C"/>
    <property type="match status" value="1"/>
</dbReference>
<feature type="compositionally biased region" description="Low complexity" evidence="4">
    <location>
        <begin position="988"/>
        <end position="997"/>
    </location>
</feature>
<dbReference type="PANTHER" id="PTHR31308">
    <property type="match status" value="1"/>
</dbReference>
<keyword evidence="2" id="KW-0378">Hydrolase</keyword>
<evidence type="ECO:0000256" key="3">
    <source>
        <dbReference type="ARBA" id="ARBA00023295"/>
    </source>
</evidence>
<dbReference type="InterPro" id="IPR052066">
    <property type="entry name" value="Glycosphingolipid_Hydrolases"/>
</dbReference>
<keyword evidence="3" id="KW-0326">Glycosidase</keyword>
<dbReference type="GO" id="GO:1904462">
    <property type="term" value="P:ergosteryl 3-beta-D-glucoside catabolic process"/>
    <property type="evidence" value="ECO:0007669"/>
    <property type="project" value="TreeGrafter"/>
</dbReference>
<comment type="caution">
    <text evidence="6">The sequence shown here is derived from an EMBL/GenBank/DDBJ whole genome shotgun (WGS) entry which is preliminary data.</text>
</comment>
<dbReference type="OrthoDB" id="9971853at2759"/>
<dbReference type="EMBL" id="SSOP01000661">
    <property type="protein sequence ID" value="KAB5587945.1"/>
    <property type="molecule type" value="Genomic_DNA"/>
</dbReference>
<evidence type="ECO:0000313" key="6">
    <source>
        <dbReference type="EMBL" id="KAB5587945.1"/>
    </source>
</evidence>
<dbReference type="InterPro" id="IPR035903">
    <property type="entry name" value="HesB-like_dom_sf"/>
</dbReference>
<evidence type="ECO:0000313" key="7">
    <source>
        <dbReference type="Proteomes" id="UP000383932"/>
    </source>
</evidence>
<evidence type="ECO:0000259" key="5">
    <source>
        <dbReference type="Pfam" id="PF18564"/>
    </source>
</evidence>
<feature type="compositionally biased region" description="Polar residues" evidence="4">
    <location>
        <begin position="817"/>
        <end position="832"/>
    </location>
</feature>
<proteinExistence type="inferred from homology"/>
<evidence type="ECO:0000256" key="4">
    <source>
        <dbReference type="SAM" id="MobiDB-lite"/>
    </source>
</evidence>
<accession>A0A5N5Q898</accession>
<evidence type="ECO:0000256" key="1">
    <source>
        <dbReference type="ARBA" id="ARBA00005641"/>
    </source>
</evidence>
<organism evidence="6 7">
    <name type="scientific">Ceratobasidium theobromae</name>
    <dbReference type="NCBI Taxonomy" id="1582974"/>
    <lineage>
        <taxon>Eukaryota</taxon>
        <taxon>Fungi</taxon>
        <taxon>Dikarya</taxon>
        <taxon>Basidiomycota</taxon>
        <taxon>Agaricomycotina</taxon>
        <taxon>Agaricomycetes</taxon>
        <taxon>Cantharellales</taxon>
        <taxon>Ceratobasidiaceae</taxon>
        <taxon>Ceratobasidium</taxon>
    </lineage>
</organism>
<keyword evidence="7" id="KW-1185">Reference proteome</keyword>
<dbReference type="Gene3D" id="2.60.40.1180">
    <property type="entry name" value="Golgi alpha-mannosidase II"/>
    <property type="match status" value="1"/>
</dbReference>
<protein>
    <submittedName>
        <fullName evidence="6">Cytoplasmic protein</fullName>
    </submittedName>
</protein>
<feature type="region of interest" description="Disordered" evidence="4">
    <location>
        <begin position="986"/>
        <end position="1006"/>
    </location>
</feature>
<dbReference type="InterPro" id="IPR017853">
    <property type="entry name" value="GH"/>
</dbReference>
<feature type="region of interest" description="Disordered" evidence="4">
    <location>
        <begin position="817"/>
        <end position="851"/>
    </location>
</feature>
<dbReference type="AlphaFoldDB" id="A0A5N5Q898"/>
<dbReference type="Gene3D" id="3.20.20.80">
    <property type="entry name" value="Glycosidases"/>
    <property type="match status" value="2"/>
</dbReference>
<dbReference type="SUPFAM" id="SSF51445">
    <property type="entry name" value="(Trans)glycosidases"/>
    <property type="match status" value="1"/>
</dbReference>
<name>A0A5N5Q898_9AGAM</name>